<evidence type="ECO:0000313" key="2">
    <source>
        <dbReference type="Proteomes" id="UP000290289"/>
    </source>
</evidence>
<feature type="non-terminal residue" evidence="1">
    <location>
        <position position="1"/>
    </location>
</feature>
<protein>
    <submittedName>
        <fullName evidence="1">Uncharacterized protein</fullName>
    </submittedName>
</protein>
<dbReference type="EMBL" id="RDQH01000333">
    <property type="protein sequence ID" value="RXH93517.1"/>
    <property type="molecule type" value="Genomic_DNA"/>
</dbReference>
<organism evidence="1 2">
    <name type="scientific">Malus domestica</name>
    <name type="common">Apple</name>
    <name type="synonym">Pyrus malus</name>
    <dbReference type="NCBI Taxonomy" id="3750"/>
    <lineage>
        <taxon>Eukaryota</taxon>
        <taxon>Viridiplantae</taxon>
        <taxon>Streptophyta</taxon>
        <taxon>Embryophyta</taxon>
        <taxon>Tracheophyta</taxon>
        <taxon>Spermatophyta</taxon>
        <taxon>Magnoliopsida</taxon>
        <taxon>eudicotyledons</taxon>
        <taxon>Gunneridae</taxon>
        <taxon>Pentapetalae</taxon>
        <taxon>rosids</taxon>
        <taxon>fabids</taxon>
        <taxon>Rosales</taxon>
        <taxon>Rosaceae</taxon>
        <taxon>Amygdaloideae</taxon>
        <taxon>Maleae</taxon>
        <taxon>Malus</taxon>
    </lineage>
</organism>
<dbReference type="Proteomes" id="UP000290289">
    <property type="component" value="Chromosome 7"/>
</dbReference>
<proteinExistence type="predicted"/>
<keyword evidence="2" id="KW-1185">Reference proteome</keyword>
<evidence type="ECO:0000313" key="1">
    <source>
        <dbReference type="EMBL" id="RXH93517.1"/>
    </source>
</evidence>
<accession>A0A498JFD2</accession>
<gene>
    <name evidence="1" type="ORF">DVH24_014093</name>
</gene>
<name>A0A498JFD2_MALDO</name>
<comment type="caution">
    <text evidence="1">The sequence shown here is derived from an EMBL/GenBank/DDBJ whole genome shotgun (WGS) entry which is preliminary data.</text>
</comment>
<reference evidence="1 2" key="1">
    <citation type="submission" date="2018-10" db="EMBL/GenBank/DDBJ databases">
        <title>A high-quality apple genome assembly.</title>
        <authorList>
            <person name="Hu J."/>
        </authorList>
    </citation>
    <scope>NUCLEOTIDE SEQUENCE [LARGE SCALE GENOMIC DNA]</scope>
    <source>
        <strain evidence="2">cv. HFTH1</strain>
        <tissue evidence="1">Young leaf</tissue>
    </source>
</reference>
<dbReference type="AlphaFoldDB" id="A0A498JFD2"/>
<sequence>LHLGSSALRVHRPRWVQEYGQVQNSVKSEGLLRHVQVLQRCRINLPSSCWSSASDFILHSPGNGNMIFCRIFQIIGSIGCSTLNGPTRRSNGSTMNILLPLGQDFDSGPSSIPRPSFGSLSHYDLVWE</sequence>